<reference evidence="2 3" key="1">
    <citation type="submission" date="2017-04" db="EMBL/GenBank/DDBJ databases">
        <authorList>
            <person name="Afonso C.L."/>
            <person name="Miller P.J."/>
            <person name="Scott M.A."/>
            <person name="Spackman E."/>
            <person name="Goraichik I."/>
            <person name="Dimitrov K.M."/>
            <person name="Suarez D.L."/>
            <person name="Swayne D.E."/>
        </authorList>
    </citation>
    <scope>NUCLEOTIDE SEQUENCE [LARGE SCALE GENOMIC DNA]</scope>
</reference>
<evidence type="ECO:0000313" key="2">
    <source>
        <dbReference type="EMBL" id="SMN20753.1"/>
    </source>
</evidence>
<proteinExistence type="predicted"/>
<accession>A0A1X7R4Y3</accession>
<dbReference type="OrthoDB" id="10601985at2759"/>
<evidence type="ECO:0000256" key="1">
    <source>
        <dbReference type="SAM" id="MobiDB-lite"/>
    </source>
</evidence>
<sequence length="1350" mass="149180">MSRHSSGASRRARSRGRTTKSTRPRRYPRDIPVVSSSLYDRINIPVTNANETRSFGTPEILKQLTPAFEDAIYNLLRKGFTFGDLVHLFKVDRYTLRNVFERLNLNIIIQRSNRSFEHQQYLAERATLENTTLHDSTTRLRATAAQFQTDYNANGRDTTNTVRAIPIQVDSDRSRSNPSIASDALQLPSGPSKEKLYRNINDLRIPPANMNRTTVNATTKSDKNENPSNGAAIICESETNNTLDTTTQKGTLQISEVVNSSKAIPEEANILQQKSSSEEATDLSVSDPSLKQSIEVTKPTVSETIDSTIPKVTGSTIPEVTEPTLIGSIAPLEIAEPIILDQAGSVIPEQTPQLSTLQQLPRQYKVAKQFTANVSEMGQQELTQGTLNISLGKAEKADNKNATNTIMSITDADKITNEGTLITTDSAPVTTGVNTSFQRPTEHTPIQEIFAPSIEDSTRKEVPEVPTIHARAEGTSVSPIEKTSIEQRPSIHTASIFIEEAPVHPTVNTSVEETSIPLASSSAEEAKLALPSENVKVEALYSFSAEHSTPEEVYTPPVLNNTEEEVPRTPTGALHQNIDDHTSTSVVEDNDEDINIYPDLSPKEVKSNRFVDVLLEKSEDVPQLKAKNMKIETENLIANSSSELMNATHSATFLAPDDPHNQLLKAPTYPATTVESEDTEVQLEGEPEDTHMGQELVGLMTVQEPKNLKLSNNPRDIMLEQDQEISEPYQSSDDIEPVQNIERLEPYQSSDNTEEVAFLSDNNNLIESPSMKSLDTSGIDTPPGNNVDSVHGAIPKGSHFRFLKTEEPSNLNAIQLDNNSPTTVFTEDKDEGTGKNQDLQTEIKSVIDANDPDRIKFFNTANAVQQNMQNAIKQLSPLWAQNKQHVNFFSTRSDFKQFINRFRKSARDIQAFCNILDYDYAHLHKETNPKPTVLTGVSPKPSNHIVPQNSQIVKVGSTNDAKHKTERIKKSTVKDIPVKNIKSNPAKSGRCSVFDISGIFNEPSAKKRVSHTEIDRQSGTSNTKPTSHKPDSSNKKGKEGVRGDTTTKNIPNTIHGDINEPKKSKVNNNANNGRKPSLTKETKGTENLKNSKDVPTNTPSVQKNPNNIPIDKNSKLPGFSQGSDGNMRTNSQNFPEAIFEKNTSKATGSHSNGSIGNESTMYHNNPLLRNKHNPSNVSNSVPLPIGPGRLPGLTPRPTGRYSPNRRTANSIRDNKRRTQPLTFPSSYPPQQNATNLGTRSPEKNNLKTLPGSAQHNDYYNNLNLPSGPSRKVPEPQIHSRRSLPINSMTQSPLKRTFNGPQGTVEENDTSTLSKRPHLDHAPVPQHEWDNKDESKIVDNSFIQLSKVCIR</sequence>
<evidence type="ECO:0000313" key="3">
    <source>
        <dbReference type="Proteomes" id="UP000196158"/>
    </source>
</evidence>
<keyword evidence="3" id="KW-1185">Reference proteome</keyword>
<feature type="compositionally biased region" description="Polar residues" evidence="1">
    <location>
        <begin position="1093"/>
        <end position="1107"/>
    </location>
</feature>
<feature type="compositionally biased region" description="Polar residues" evidence="1">
    <location>
        <begin position="1120"/>
        <end position="1134"/>
    </location>
</feature>
<feature type="region of interest" description="Disordered" evidence="1">
    <location>
        <begin position="171"/>
        <end position="194"/>
    </location>
</feature>
<feature type="compositionally biased region" description="Basic and acidic residues" evidence="1">
    <location>
        <begin position="1316"/>
        <end position="1331"/>
    </location>
</feature>
<feature type="compositionally biased region" description="Polar residues" evidence="1">
    <location>
        <begin position="1144"/>
        <end position="1163"/>
    </location>
</feature>
<gene>
    <name evidence="2" type="ORF">KASA_0M01485G</name>
</gene>
<feature type="compositionally biased region" description="Basic and acidic residues" evidence="1">
    <location>
        <begin position="1028"/>
        <end position="1042"/>
    </location>
</feature>
<organism evidence="2 3">
    <name type="scientific">Maudiozyma saulgeensis</name>
    <dbReference type="NCBI Taxonomy" id="1789683"/>
    <lineage>
        <taxon>Eukaryota</taxon>
        <taxon>Fungi</taxon>
        <taxon>Dikarya</taxon>
        <taxon>Ascomycota</taxon>
        <taxon>Saccharomycotina</taxon>
        <taxon>Saccharomycetes</taxon>
        <taxon>Saccharomycetales</taxon>
        <taxon>Saccharomycetaceae</taxon>
        <taxon>Maudiozyma</taxon>
    </lineage>
</organism>
<feature type="compositionally biased region" description="Basic residues" evidence="1">
    <location>
        <begin position="10"/>
        <end position="26"/>
    </location>
</feature>
<name>A0A1X7R4Y3_9SACH</name>
<dbReference type="Proteomes" id="UP000196158">
    <property type="component" value="Unassembled WGS sequence"/>
</dbReference>
<feature type="region of interest" description="Disordered" evidence="1">
    <location>
        <begin position="813"/>
        <end position="837"/>
    </location>
</feature>
<feature type="region of interest" description="Disordered" evidence="1">
    <location>
        <begin position="1"/>
        <end position="28"/>
    </location>
</feature>
<feature type="compositionally biased region" description="Polar residues" evidence="1">
    <location>
        <begin position="1284"/>
        <end position="1301"/>
    </location>
</feature>
<feature type="compositionally biased region" description="Basic and acidic residues" evidence="1">
    <location>
        <begin position="1078"/>
        <end position="1092"/>
    </location>
</feature>
<feature type="compositionally biased region" description="Polar residues" evidence="1">
    <location>
        <begin position="1219"/>
        <end position="1238"/>
    </location>
</feature>
<feature type="compositionally biased region" description="Low complexity" evidence="1">
    <location>
        <begin position="1182"/>
        <end position="1200"/>
    </location>
</feature>
<feature type="compositionally biased region" description="Polar residues" evidence="1">
    <location>
        <begin position="1251"/>
        <end position="1266"/>
    </location>
</feature>
<feature type="compositionally biased region" description="Polar residues" evidence="1">
    <location>
        <begin position="813"/>
        <end position="825"/>
    </location>
</feature>
<protein>
    <submittedName>
        <fullName evidence="2">Uncharacterized protein</fullName>
    </submittedName>
</protein>
<dbReference type="EMBL" id="FXLY01000006">
    <property type="protein sequence ID" value="SMN20753.1"/>
    <property type="molecule type" value="Genomic_DNA"/>
</dbReference>
<feature type="region of interest" description="Disordered" evidence="1">
    <location>
        <begin position="1005"/>
        <end position="1331"/>
    </location>
</feature>